<keyword evidence="11 12" id="KW-0472">Membrane</keyword>
<comment type="catalytic activity">
    <reaction evidence="12">
        <text>a 2-methoxy-6-(all-trans-polyprenyl)phenol + 2 reduced [2Fe-2S]-[ferredoxin] + O2 + 2 H(+) = a 2-methoxy-6-(all-trans-polyprenyl)benzene-1,4-diol + 2 oxidized [2Fe-2S]-[ferredoxin] + H2O</text>
        <dbReference type="Rhea" id="RHEA:81183"/>
        <dbReference type="Rhea" id="RHEA-COMP:9551"/>
        <dbReference type="Rhea" id="RHEA-COMP:10000"/>
        <dbReference type="Rhea" id="RHEA-COMP:10001"/>
        <dbReference type="Rhea" id="RHEA-COMP:10858"/>
        <dbReference type="ChEBI" id="CHEBI:15377"/>
        <dbReference type="ChEBI" id="CHEBI:15378"/>
        <dbReference type="ChEBI" id="CHEBI:15379"/>
        <dbReference type="ChEBI" id="CHEBI:33737"/>
        <dbReference type="ChEBI" id="CHEBI:33738"/>
        <dbReference type="ChEBI" id="CHEBI:62731"/>
        <dbReference type="ChEBI" id="CHEBI:84166"/>
        <dbReference type="EC" id="1.14.15.46"/>
    </reaction>
</comment>
<dbReference type="SUPFAM" id="SSF51905">
    <property type="entry name" value="FAD/NAD(P)-binding domain"/>
    <property type="match status" value="1"/>
</dbReference>
<dbReference type="PANTHER" id="PTHR43876:SF7">
    <property type="entry name" value="UBIQUINONE BIOSYNTHESIS MONOOXYGENASE COQ6, MITOCHONDRIAL"/>
    <property type="match status" value="1"/>
</dbReference>
<evidence type="ECO:0000256" key="4">
    <source>
        <dbReference type="ARBA" id="ARBA00022688"/>
    </source>
</evidence>
<dbReference type="Proteomes" id="UP001209878">
    <property type="component" value="Unassembled WGS sequence"/>
</dbReference>
<dbReference type="InterPro" id="IPR000689">
    <property type="entry name" value="UbQ_mOase_COQ6"/>
</dbReference>
<dbReference type="GO" id="GO:0071949">
    <property type="term" value="F:FAD binding"/>
    <property type="evidence" value="ECO:0007669"/>
    <property type="project" value="InterPro"/>
</dbReference>
<dbReference type="FunFam" id="3.50.50.60:FF:000021">
    <property type="entry name" value="Ubiquinone biosynthesis monooxygenase COQ6"/>
    <property type="match status" value="1"/>
</dbReference>
<dbReference type="NCBIfam" id="TIGR01988">
    <property type="entry name" value="Ubi-OHases"/>
    <property type="match status" value="1"/>
</dbReference>
<dbReference type="GO" id="GO:0031314">
    <property type="term" value="C:extrinsic component of mitochondrial inner membrane"/>
    <property type="evidence" value="ECO:0007669"/>
    <property type="project" value="UniProtKB-UniRule"/>
</dbReference>
<evidence type="ECO:0000256" key="7">
    <source>
        <dbReference type="ARBA" id="ARBA00022946"/>
    </source>
</evidence>
<dbReference type="InterPro" id="IPR002938">
    <property type="entry name" value="FAD-bd"/>
</dbReference>
<protein>
    <recommendedName>
        <fullName evidence="12">Ubiquinone biosynthesis monooxygenase COQ6, mitochondrial</fullName>
        <ecNumber evidence="12">1.14.15.45</ecNumber>
    </recommendedName>
    <alternativeName>
        <fullName evidence="12">2-methoxy-6-polyprenolphenol 4-hydroxylase</fullName>
        <ecNumber evidence="12">1.14.15.46</ecNumber>
    </alternativeName>
</protein>
<comment type="pathway">
    <text evidence="12">Cofactor biosynthesis; ubiquinone biosynthesis.</text>
</comment>
<evidence type="ECO:0000256" key="10">
    <source>
        <dbReference type="ARBA" id="ARBA00023128"/>
    </source>
</evidence>
<evidence type="ECO:0000256" key="3">
    <source>
        <dbReference type="ARBA" id="ARBA00022630"/>
    </source>
</evidence>
<name>A0AAD9UM54_RIDPI</name>
<reference evidence="14" key="1">
    <citation type="journal article" date="2023" name="Mol. Biol. Evol.">
        <title>Third-Generation Sequencing Reveals the Adaptive Role of the Epigenome in Three Deep-Sea Polychaetes.</title>
        <authorList>
            <person name="Perez M."/>
            <person name="Aroh O."/>
            <person name="Sun Y."/>
            <person name="Lan Y."/>
            <person name="Juniper S.K."/>
            <person name="Young C.R."/>
            <person name="Angers B."/>
            <person name="Qian P.Y."/>
        </authorList>
    </citation>
    <scope>NUCLEOTIDE SEQUENCE</scope>
    <source>
        <strain evidence="14">R07B-5</strain>
    </source>
</reference>
<evidence type="ECO:0000256" key="1">
    <source>
        <dbReference type="ARBA" id="ARBA00001974"/>
    </source>
</evidence>
<comment type="cofactor">
    <cofactor evidence="1 12">
        <name>FAD</name>
        <dbReference type="ChEBI" id="CHEBI:57692"/>
    </cofactor>
</comment>
<comment type="function">
    <text evidence="12">FAD-dependent monooxygenase required for two non-consecutive steps during ubiquinone biosynthesis. Required for the C5-ring hydroxylation during ubiquinone biosynthesis by catalyzing the hydroxylation of 4-hydroxy-3-(all-trans-polyprenyl)benzoic acid to 3,4-dihydroxy-5-(all-trans-polyprenyl)benzoic acid. Also acts downstream of coq4, for the C1-hydroxylation during ubiquinone biosynthesis by catalyzing the hydroxylation of 2-methoxy-6-(all-trans-polyprenyl)phenol to 2-methoxy-6-(all-trans-polyprenyl)benzene-1,4-diol. The electrons required for the hydroxylation reaction are funneled indirectly to coq6 from NADPH via a ferredoxin/ferredoxin reductase system.</text>
</comment>
<evidence type="ECO:0000256" key="11">
    <source>
        <dbReference type="ARBA" id="ARBA00023136"/>
    </source>
</evidence>
<dbReference type="PANTHER" id="PTHR43876">
    <property type="entry name" value="UBIQUINONE BIOSYNTHESIS MONOOXYGENASE COQ6, MITOCHONDRIAL"/>
    <property type="match status" value="1"/>
</dbReference>
<evidence type="ECO:0000256" key="2">
    <source>
        <dbReference type="ARBA" id="ARBA00005349"/>
    </source>
</evidence>
<keyword evidence="6 12" id="KW-0274">FAD</keyword>
<evidence type="ECO:0000256" key="6">
    <source>
        <dbReference type="ARBA" id="ARBA00022827"/>
    </source>
</evidence>
<evidence type="ECO:0000256" key="5">
    <source>
        <dbReference type="ARBA" id="ARBA00022792"/>
    </source>
</evidence>
<sequence length="475" mass="52442">MLSSRLVQFRSMCLPVVLCSRHKRNIHVGKQLRCRSKPELYDVVVCGGGMVGTAMAAALGHEPMFEGKRVLLLEAGPKQNYNEPLPEKFFNRTCSLNAGAVSLLRSFGAWENILNARCQEVKRMQIWDACSDSIITFNHDSLENLAYVAENNVILAGILKQLDAAGDRVHVKYGATVKDYKLPGGQSFDTEQSKYACVQLESGEEIRAKLMIGADGFKSMLRSAANIPTISWNYNHVGVVASLRLAEPTENNVAWQRFLKTGPIALLPLSNEYCNLIWSTTPEESKHLMMLPAESFVDAVNHAFWSDEHKNSAAQYTNRLFDGLLTRLGLEGSSSQQLPPTIIEVDKGSRAMFPLSLSHATQYVRSRVALVGDAAHRVHPMAGQGVNLGFGDVALLRDLLVSVVYEGKDVGSLGHLLKYETQRQRHVVVSMASVDGLYRLYGTDVTPVVLLRSLGLQATNALRPLKEKMIQFAAN</sequence>
<dbReference type="AlphaFoldDB" id="A0AAD9UM54"/>
<dbReference type="InterPro" id="IPR051205">
    <property type="entry name" value="UbiH/COQ6_monooxygenase"/>
</dbReference>
<comment type="catalytic activity">
    <reaction evidence="12">
        <text>a 4-hydroxy-3-(all-trans-polyprenyl)benzoate + 2 reduced [2Fe-2S]-[ferredoxin] + O2 + 2 H(+) = a 3,4-dihydroxy-5-(all-trans-polyprenyl)benzoate + 2 oxidized [2Fe-2S]-[ferredoxin] + H2O</text>
        <dbReference type="Rhea" id="RHEA:81195"/>
        <dbReference type="Rhea" id="RHEA-COMP:9514"/>
        <dbReference type="Rhea" id="RHEA-COMP:10000"/>
        <dbReference type="Rhea" id="RHEA-COMP:10001"/>
        <dbReference type="Rhea" id="RHEA-COMP:10930"/>
        <dbReference type="ChEBI" id="CHEBI:15377"/>
        <dbReference type="ChEBI" id="CHEBI:15378"/>
        <dbReference type="ChEBI" id="CHEBI:15379"/>
        <dbReference type="ChEBI" id="CHEBI:33737"/>
        <dbReference type="ChEBI" id="CHEBI:33738"/>
        <dbReference type="ChEBI" id="CHEBI:64694"/>
        <dbReference type="ChEBI" id="CHEBI:78396"/>
        <dbReference type="EC" id="1.14.15.45"/>
    </reaction>
</comment>
<keyword evidence="5 12" id="KW-0999">Mitochondrion inner membrane</keyword>
<dbReference type="EC" id="1.14.15.45" evidence="12"/>
<dbReference type="EMBL" id="JAODUO010000115">
    <property type="protein sequence ID" value="KAK2194305.1"/>
    <property type="molecule type" value="Genomic_DNA"/>
</dbReference>
<keyword evidence="8 12" id="KW-0560">Oxidoreductase</keyword>
<dbReference type="Pfam" id="PF01494">
    <property type="entry name" value="FAD_binding_3"/>
    <property type="match status" value="1"/>
</dbReference>
<dbReference type="NCBIfam" id="TIGR01989">
    <property type="entry name" value="COQ6"/>
    <property type="match status" value="1"/>
</dbReference>
<dbReference type="PRINTS" id="PR00420">
    <property type="entry name" value="RNGMNOXGNASE"/>
</dbReference>
<evidence type="ECO:0000259" key="13">
    <source>
        <dbReference type="Pfam" id="PF01494"/>
    </source>
</evidence>
<accession>A0AAD9UM54</accession>
<keyword evidence="15" id="KW-1185">Reference proteome</keyword>
<comment type="similarity">
    <text evidence="2 12">Belongs to the UbiH/COQ6 family.</text>
</comment>
<keyword evidence="3 12" id="KW-0285">Flavoprotein</keyword>
<dbReference type="EC" id="1.14.15.46" evidence="12"/>
<dbReference type="GO" id="GO:0120538">
    <property type="term" value="F:2-methoxy-6-polyprenolphenol 4-hydroxylase activity"/>
    <property type="evidence" value="ECO:0007669"/>
    <property type="project" value="UniProtKB-EC"/>
</dbReference>
<dbReference type="GO" id="GO:0106364">
    <property type="term" value="F:4-hydroxy-3-all-trans-polyprenylbenzoate oxygenase activity"/>
    <property type="evidence" value="ECO:0007669"/>
    <property type="project" value="UniProtKB-EC"/>
</dbReference>
<comment type="subcellular location">
    <subcellularLocation>
        <location evidence="12">Mitochondrion inner membrane</location>
        <topology evidence="12">Peripheral membrane protein</topology>
        <orientation evidence="12">Matrix side</orientation>
    </subcellularLocation>
</comment>
<proteinExistence type="inferred from homology"/>
<dbReference type="Gene3D" id="3.50.50.60">
    <property type="entry name" value="FAD/NAD(P)-binding domain"/>
    <property type="match status" value="2"/>
</dbReference>
<evidence type="ECO:0000313" key="14">
    <source>
        <dbReference type="EMBL" id="KAK2194305.1"/>
    </source>
</evidence>
<dbReference type="GO" id="GO:0016712">
    <property type="term" value="F:oxidoreductase activity, acting on paired donors, with incorporation or reduction of molecular oxygen, reduced flavin or flavoprotein as one donor, and incorporation of one atom of oxygen"/>
    <property type="evidence" value="ECO:0007669"/>
    <property type="project" value="UniProtKB-UniRule"/>
</dbReference>
<dbReference type="InterPro" id="IPR036188">
    <property type="entry name" value="FAD/NAD-bd_sf"/>
</dbReference>
<keyword evidence="4 12" id="KW-0831">Ubiquinone biosynthesis</keyword>
<dbReference type="HAMAP" id="MF_03193">
    <property type="entry name" value="COQ6_monooxygenase"/>
    <property type="match status" value="1"/>
</dbReference>
<dbReference type="FunFam" id="3.50.50.60:FF:000086">
    <property type="entry name" value="Ubiquinone biosynthesis monooxygenase COQ6, mitochondrial"/>
    <property type="match status" value="1"/>
</dbReference>
<keyword evidence="9 12" id="KW-0503">Monooxygenase</keyword>
<comment type="caution">
    <text evidence="14">The sequence shown here is derived from an EMBL/GenBank/DDBJ whole genome shotgun (WGS) entry which is preliminary data.</text>
</comment>
<evidence type="ECO:0000256" key="12">
    <source>
        <dbReference type="HAMAP-Rule" id="MF_03193"/>
    </source>
</evidence>
<evidence type="ECO:0000256" key="9">
    <source>
        <dbReference type="ARBA" id="ARBA00023033"/>
    </source>
</evidence>
<gene>
    <name evidence="14" type="ORF">NP493_116g05008</name>
</gene>
<organism evidence="14 15">
    <name type="scientific">Ridgeia piscesae</name>
    <name type="common">Tubeworm</name>
    <dbReference type="NCBI Taxonomy" id="27915"/>
    <lineage>
        <taxon>Eukaryota</taxon>
        <taxon>Metazoa</taxon>
        <taxon>Spiralia</taxon>
        <taxon>Lophotrochozoa</taxon>
        <taxon>Annelida</taxon>
        <taxon>Polychaeta</taxon>
        <taxon>Sedentaria</taxon>
        <taxon>Canalipalpata</taxon>
        <taxon>Sabellida</taxon>
        <taxon>Siboglinidae</taxon>
        <taxon>Ridgeia</taxon>
    </lineage>
</organism>
<keyword evidence="7" id="KW-0809">Transit peptide</keyword>
<evidence type="ECO:0000256" key="8">
    <source>
        <dbReference type="ARBA" id="ARBA00023002"/>
    </source>
</evidence>
<keyword evidence="10 12" id="KW-0496">Mitochondrion</keyword>
<evidence type="ECO:0000313" key="15">
    <source>
        <dbReference type="Proteomes" id="UP001209878"/>
    </source>
</evidence>
<dbReference type="InterPro" id="IPR010971">
    <property type="entry name" value="UbiH/COQ6"/>
</dbReference>
<comment type="subunit">
    <text evidence="12">Component of a multi-subunit COQ enzyme complex.</text>
</comment>
<feature type="domain" description="FAD-binding" evidence="13">
    <location>
        <begin position="41"/>
        <end position="427"/>
    </location>
</feature>